<organism evidence="1 2">
    <name type="scientific">Edwardsiella anguillarum ET080813</name>
    <dbReference type="NCBI Taxonomy" id="667120"/>
    <lineage>
        <taxon>Bacteria</taxon>
        <taxon>Pseudomonadati</taxon>
        <taxon>Pseudomonadota</taxon>
        <taxon>Gammaproteobacteria</taxon>
        <taxon>Enterobacterales</taxon>
        <taxon>Hafniaceae</taxon>
        <taxon>Edwardsiella</taxon>
    </lineage>
</organism>
<gene>
    <name evidence="1" type="ORF">ETEE_2071</name>
</gene>
<proteinExistence type="predicted"/>
<name>A0A076LKY1_9GAMM</name>
<dbReference type="Proteomes" id="UP000028681">
    <property type="component" value="Chromosome"/>
</dbReference>
<evidence type="ECO:0000313" key="1">
    <source>
        <dbReference type="EMBL" id="AIJ08516.1"/>
    </source>
</evidence>
<protein>
    <submittedName>
        <fullName evidence="1">Uncharacterized protein</fullName>
    </submittedName>
</protein>
<sequence length="37" mass="3937">MSIASPPLPFGGKKSAHSPACAAYSADPKFNLHYMDK</sequence>
<accession>A0A076LKY1</accession>
<dbReference type="AlphaFoldDB" id="A0A076LKY1"/>
<dbReference type="HOGENOM" id="CLU_3343086_0_0_6"/>
<dbReference type="EMBL" id="CP006664">
    <property type="protein sequence ID" value="AIJ08516.1"/>
    <property type="molecule type" value="Genomic_DNA"/>
</dbReference>
<reference evidence="1 2" key="1">
    <citation type="journal article" date="2012" name="PLoS ONE">
        <title>Edwardsiella comparative phylogenomics reveal the new intra/inter-species taxonomic relationships, virulence evolution and niche adaptation mechanisms.</title>
        <authorList>
            <person name="Yang M."/>
            <person name="Lv Y."/>
            <person name="Xiao J."/>
            <person name="Wu H."/>
            <person name="Zheng H."/>
            <person name="Liu Q."/>
            <person name="Zhang Y."/>
            <person name="Wang Q."/>
        </authorList>
    </citation>
    <scope>NUCLEOTIDE SEQUENCE [LARGE SCALE GENOMIC DNA]</scope>
    <source>
        <strain evidence="2">080813</strain>
    </source>
</reference>
<evidence type="ECO:0000313" key="2">
    <source>
        <dbReference type="Proteomes" id="UP000028681"/>
    </source>
</evidence>
<dbReference type="KEGG" id="ete:ETEE_2071"/>